<evidence type="ECO:0000256" key="4">
    <source>
        <dbReference type="ARBA" id="ARBA00023136"/>
    </source>
</evidence>
<name>A0A200QGJ6_MACCD</name>
<evidence type="ECO:0000256" key="3">
    <source>
        <dbReference type="ARBA" id="ARBA00022989"/>
    </source>
</evidence>
<dbReference type="PANTHER" id="PTHR31444">
    <property type="entry name" value="OS11G0490100 PROTEIN"/>
    <property type="match status" value="1"/>
</dbReference>
<dbReference type="STRING" id="56857.A0A200QGJ6"/>
<keyword evidence="8" id="KW-1185">Reference proteome</keyword>
<keyword evidence="4 6" id="KW-0472">Membrane</keyword>
<protein>
    <submittedName>
        <fullName evidence="7">Putative polysaccharide biosynthesis protein</fullName>
    </submittedName>
</protein>
<dbReference type="OMA" id="EVYELKW"/>
<dbReference type="GO" id="GO:0000139">
    <property type="term" value="C:Golgi membrane"/>
    <property type="evidence" value="ECO:0007669"/>
    <property type="project" value="UniProtKB-SubCell"/>
</dbReference>
<organism evidence="7 8">
    <name type="scientific">Macleaya cordata</name>
    <name type="common">Five-seeded plume-poppy</name>
    <name type="synonym">Bocconia cordata</name>
    <dbReference type="NCBI Taxonomy" id="56857"/>
    <lineage>
        <taxon>Eukaryota</taxon>
        <taxon>Viridiplantae</taxon>
        <taxon>Streptophyta</taxon>
        <taxon>Embryophyta</taxon>
        <taxon>Tracheophyta</taxon>
        <taxon>Spermatophyta</taxon>
        <taxon>Magnoliopsida</taxon>
        <taxon>Ranunculales</taxon>
        <taxon>Papaveraceae</taxon>
        <taxon>Papaveroideae</taxon>
        <taxon>Macleaya</taxon>
    </lineage>
</organism>
<accession>A0A200QGJ6</accession>
<dbReference type="Pfam" id="PF21729">
    <property type="entry name" value="IRX15_IRX15L_GXM"/>
    <property type="match status" value="1"/>
</dbReference>
<comment type="caution">
    <text evidence="7">The sequence shown here is derived from an EMBL/GenBank/DDBJ whole genome shotgun (WGS) entry which is preliminary data.</text>
</comment>
<dbReference type="EMBL" id="MVGT01002051">
    <property type="protein sequence ID" value="OVA09541.1"/>
    <property type="molecule type" value="Genomic_DNA"/>
</dbReference>
<evidence type="ECO:0000256" key="6">
    <source>
        <dbReference type="SAM" id="Phobius"/>
    </source>
</evidence>
<keyword evidence="3 6" id="KW-1133">Transmembrane helix</keyword>
<dbReference type="NCBIfam" id="TIGR01627">
    <property type="entry name" value="A_thal_3515"/>
    <property type="match status" value="1"/>
</dbReference>
<feature type="transmembrane region" description="Helical" evidence="6">
    <location>
        <begin position="68"/>
        <end position="85"/>
    </location>
</feature>
<evidence type="ECO:0000256" key="5">
    <source>
        <dbReference type="SAM" id="MobiDB-lite"/>
    </source>
</evidence>
<dbReference type="InterPro" id="IPR006514">
    <property type="entry name" value="IRX15/GXM/AGM"/>
</dbReference>
<feature type="region of interest" description="Disordered" evidence="5">
    <location>
        <begin position="1"/>
        <end position="34"/>
    </location>
</feature>
<comment type="subcellular location">
    <subcellularLocation>
        <location evidence="1">Golgi apparatus membrane</location>
        <topology evidence="1">Single-pass membrane protein</topology>
    </subcellularLocation>
</comment>
<gene>
    <name evidence="7" type="ORF">BVC80_9101g63</name>
</gene>
<dbReference type="GO" id="GO:0045492">
    <property type="term" value="P:xylan biosynthetic process"/>
    <property type="evidence" value="ECO:0007669"/>
    <property type="project" value="InterPro"/>
</dbReference>
<reference evidence="7 8" key="1">
    <citation type="journal article" date="2017" name="Mol. Plant">
        <title>The Genome of Medicinal Plant Macleaya cordata Provides New Insights into Benzylisoquinoline Alkaloids Metabolism.</title>
        <authorList>
            <person name="Liu X."/>
            <person name="Liu Y."/>
            <person name="Huang P."/>
            <person name="Ma Y."/>
            <person name="Qing Z."/>
            <person name="Tang Q."/>
            <person name="Cao H."/>
            <person name="Cheng P."/>
            <person name="Zheng Y."/>
            <person name="Yuan Z."/>
            <person name="Zhou Y."/>
            <person name="Liu J."/>
            <person name="Tang Z."/>
            <person name="Zhuo Y."/>
            <person name="Zhang Y."/>
            <person name="Yu L."/>
            <person name="Huang J."/>
            <person name="Yang P."/>
            <person name="Peng Q."/>
            <person name="Zhang J."/>
            <person name="Jiang W."/>
            <person name="Zhang Z."/>
            <person name="Lin K."/>
            <person name="Ro D.K."/>
            <person name="Chen X."/>
            <person name="Xiong X."/>
            <person name="Shang Y."/>
            <person name="Huang S."/>
            <person name="Zeng J."/>
        </authorList>
    </citation>
    <scope>NUCLEOTIDE SEQUENCE [LARGE SCALE GENOMIC DNA]</scope>
    <source>
        <strain evidence="8">cv. BLH2017</strain>
        <tissue evidence="7">Root</tissue>
    </source>
</reference>
<keyword evidence="2 6" id="KW-0812">Transmembrane</keyword>
<proteinExistence type="predicted"/>
<dbReference type="OrthoDB" id="1896682at2759"/>
<evidence type="ECO:0000313" key="7">
    <source>
        <dbReference type="EMBL" id="OVA09541.1"/>
    </source>
</evidence>
<dbReference type="InParanoid" id="A0A200QGJ6"/>
<evidence type="ECO:0000256" key="1">
    <source>
        <dbReference type="ARBA" id="ARBA00004194"/>
    </source>
</evidence>
<dbReference type="Proteomes" id="UP000195402">
    <property type="component" value="Unassembled WGS sequence"/>
</dbReference>
<dbReference type="FunCoup" id="A0A200QGJ6">
    <property type="interactions" value="235"/>
</dbReference>
<dbReference type="AlphaFoldDB" id="A0A200QGJ6"/>
<evidence type="ECO:0000256" key="2">
    <source>
        <dbReference type="ARBA" id="ARBA00022692"/>
    </source>
</evidence>
<sequence length="337" mass="37317">MSSKLTPSDPPLISSLSHFLPPDSPKSPPLLDIPVSNQKYHYHHHTENKNEKEEGKGKKGMRITTKKLLIILFFILSAISLLRLLRITTTAPSPTSQPSTLPHTLIDTSSTQSLALDLLKPNSTTASVPNLTVKEFQLLTRIISLRVPCNLLVFGIEPQSLLLSSLNAGGTTIFLEDNPEKLQGIRKINKGTRMYKIEHHAAAKEAYKLLQHARVNPGCAPQAGPLQSSRCQLALTQLPKEIYELKWDVVVVDGPSGDRPEAPGRMAAIYTASMIARAGNNTDVLVHDVDRMIEKWFSWEFLCHENLVSSKGKLWHFRIIGNSTSTSFCSTATVQLM</sequence>
<evidence type="ECO:0000313" key="8">
    <source>
        <dbReference type="Proteomes" id="UP000195402"/>
    </source>
</evidence>